<evidence type="ECO:0000256" key="1">
    <source>
        <dbReference type="SAM" id="Coils"/>
    </source>
</evidence>
<dbReference type="OrthoDB" id="10258312at2759"/>
<evidence type="ECO:0000313" key="3">
    <source>
        <dbReference type="EMBL" id="KAF0742376.1"/>
    </source>
</evidence>
<sequence length="378" mass="42280">MSLHVETKFAAVDLTLRTPSNTSTLHERPFAVPECDDDDDSSDSDRELEDHAVDDDDGNQAAPPVDFKWDGVGEIQALKLQNSELVATIKDLKRQVAELEVLLEGVEPIPGLDINSLKDVLQGADIVDHDIRDVKIVHMAKKLRQTKVTLTKERNKAAGASSRIAELEQALHQAQEDLLRSQRQVHKLQLGEKPSEPKIDLSSVVPVKKFDELRVKFEAQTIELKKTQRALQREVGEDVPLAELLDGESGKRGRAQQIVMLKAKVKKLEKELQTRAVPDTGVDAKAEMELQSLKVDKQKQLDQVTSDLNAFKEATDKLSRKYDAQKARVQVLEKEATKNKTKITLLLEKSKNDDALIDALQNELEDLQRGRPQPPKGT</sequence>
<gene>
    <name evidence="3" type="ORF">Ae201684_002650</name>
</gene>
<dbReference type="Proteomes" id="UP000481153">
    <property type="component" value="Unassembled WGS sequence"/>
</dbReference>
<dbReference type="PANTHER" id="PTHR31935:SF1">
    <property type="entry name" value="COILED-COIL DOMAIN-CONTAINING PROTEIN 13"/>
    <property type="match status" value="1"/>
</dbReference>
<keyword evidence="1" id="KW-0175">Coiled coil</keyword>
<dbReference type="AlphaFoldDB" id="A0A6G0XPV6"/>
<dbReference type="EMBL" id="VJMJ01000028">
    <property type="protein sequence ID" value="KAF0742376.1"/>
    <property type="molecule type" value="Genomic_DNA"/>
</dbReference>
<feature type="coiled-coil region" evidence="1">
    <location>
        <begin position="315"/>
        <end position="370"/>
    </location>
</feature>
<organism evidence="3 4">
    <name type="scientific">Aphanomyces euteiches</name>
    <dbReference type="NCBI Taxonomy" id="100861"/>
    <lineage>
        <taxon>Eukaryota</taxon>
        <taxon>Sar</taxon>
        <taxon>Stramenopiles</taxon>
        <taxon>Oomycota</taxon>
        <taxon>Saprolegniomycetes</taxon>
        <taxon>Saprolegniales</taxon>
        <taxon>Verrucalvaceae</taxon>
        <taxon>Aphanomyces</taxon>
    </lineage>
</organism>
<comment type="caution">
    <text evidence="3">The sequence shown here is derived from an EMBL/GenBank/DDBJ whole genome shotgun (WGS) entry which is preliminary data.</text>
</comment>
<reference evidence="3 4" key="1">
    <citation type="submission" date="2019-07" db="EMBL/GenBank/DDBJ databases">
        <title>Genomics analysis of Aphanomyces spp. identifies a new class of oomycete effector associated with host adaptation.</title>
        <authorList>
            <person name="Gaulin E."/>
        </authorList>
    </citation>
    <scope>NUCLEOTIDE SEQUENCE [LARGE SCALE GENOMIC DNA]</scope>
    <source>
        <strain evidence="3 4">ATCC 201684</strain>
    </source>
</reference>
<protein>
    <submittedName>
        <fullName evidence="3">Uncharacterized protein</fullName>
    </submittedName>
</protein>
<proteinExistence type="predicted"/>
<dbReference type="VEuPathDB" id="FungiDB:AeMF1_018991"/>
<dbReference type="PANTHER" id="PTHR31935">
    <property type="entry name" value="COILED-COIL DOMAIN-CONTAINING PROTEIN 13"/>
    <property type="match status" value="1"/>
</dbReference>
<evidence type="ECO:0000256" key="2">
    <source>
        <dbReference type="SAM" id="MobiDB-lite"/>
    </source>
</evidence>
<evidence type="ECO:0000313" key="4">
    <source>
        <dbReference type="Proteomes" id="UP000481153"/>
    </source>
</evidence>
<dbReference type="InterPro" id="IPR038929">
    <property type="entry name" value="CCDC13"/>
</dbReference>
<feature type="coiled-coil region" evidence="1">
    <location>
        <begin position="75"/>
        <end position="102"/>
    </location>
</feature>
<keyword evidence="4" id="KW-1185">Reference proteome</keyword>
<feature type="coiled-coil region" evidence="1">
    <location>
        <begin position="150"/>
        <end position="184"/>
    </location>
</feature>
<feature type="region of interest" description="Disordered" evidence="2">
    <location>
        <begin position="18"/>
        <end position="63"/>
    </location>
</feature>
<accession>A0A6G0XPV6</accession>
<name>A0A6G0XPV6_9STRA</name>